<keyword evidence="4" id="KW-0732">Signal</keyword>
<dbReference type="GO" id="GO:0044483">
    <property type="term" value="P:venom-mediated perturbation of hemostasis"/>
    <property type="evidence" value="ECO:0007669"/>
    <property type="project" value="UniProtKB-ARBA"/>
</dbReference>
<accession>A0A670ZGW4</accession>
<dbReference type="PANTHER" id="PTHR10083:SF373">
    <property type="entry name" value="SERINE PEPTIDASE INHIBITOR, KUNITZ TYPE, 2"/>
    <property type="match status" value="1"/>
</dbReference>
<protein>
    <recommendedName>
        <fullName evidence="6">BPTI/Kunitz inhibitor domain-containing protein</fullName>
    </recommendedName>
</protein>
<keyword evidence="2" id="KW-0964">Secreted</keyword>
<evidence type="ECO:0000256" key="4">
    <source>
        <dbReference type="ARBA" id="ARBA00022729"/>
    </source>
</evidence>
<organism evidence="7 8">
    <name type="scientific">Pseudonaja textilis</name>
    <name type="common">Eastern brown snake</name>
    <dbReference type="NCBI Taxonomy" id="8673"/>
    <lineage>
        <taxon>Eukaryota</taxon>
        <taxon>Metazoa</taxon>
        <taxon>Chordata</taxon>
        <taxon>Craniata</taxon>
        <taxon>Vertebrata</taxon>
        <taxon>Euteleostomi</taxon>
        <taxon>Lepidosauria</taxon>
        <taxon>Squamata</taxon>
        <taxon>Bifurcata</taxon>
        <taxon>Unidentata</taxon>
        <taxon>Episquamata</taxon>
        <taxon>Toxicofera</taxon>
        <taxon>Serpentes</taxon>
        <taxon>Colubroidea</taxon>
        <taxon>Elapidae</taxon>
        <taxon>Hydrophiinae</taxon>
        <taxon>Pseudonaja</taxon>
    </lineage>
</organism>
<dbReference type="InterPro" id="IPR036880">
    <property type="entry name" value="Kunitz_BPTI_sf"/>
</dbReference>
<dbReference type="GO" id="GO:0004867">
    <property type="term" value="F:serine-type endopeptidase inhibitor activity"/>
    <property type="evidence" value="ECO:0007669"/>
    <property type="project" value="InterPro"/>
</dbReference>
<dbReference type="InterPro" id="IPR020901">
    <property type="entry name" value="Prtase_inh_Kunz-CS"/>
</dbReference>
<evidence type="ECO:0000256" key="3">
    <source>
        <dbReference type="ARBA" id="ARBA00022690"/>
    </source>
</evidence>
<feature type="domain" description="BPTI/Kunitz inhibitor" evidence="6">
    <location>
        <begin position="7"/>
        <end position="57"/>
    </location>
</feature>
<evidence type="ECO:0000313" key="7">
    <source>
        <dbReference type="Ensembl" id="ENSPTXP00000022051.1"/>
    </source>
</evidence>
<evidence type="ECO:0000259" key="6">
    <source>
        <dbReference type="PROSITE" id="PS50279"/>
    </source>
</evidence>
<keyword evidence="8" id="KW-1185">Reference proteome</keyword>
<reference evidence="7" key="1">
    <citation type="submission" date="2025-08" db="UniProtKB">
        <authorList>
            <consortium name="Ensembl"/>
        </authorList>
    </citation>
    <scope>IDENTIFICATION</scope>
</reference>
<dbReference type="PROSITE" id="PS00280">
    <property type="entry name" value="BPTI_KUNITZ_1"/>
    <property type="match status" value="1"/>
</dbReference>
<reference evidence="7" key="2">
    <citation type="submission" date="2025-09" db="UniProtKB">
        <authorList>
            <consortium name="Ensembl"/>
        </authorList>
    </citation>
    <scope>IDENTIFICATION</scope>
</reference>
<evidence type="ECO:0000256" key="1">
    <source>
        <dbReference type="ARBA" id="ARBA00004613"/>
    </source>
</evidence>
<dbReference type="PANTHER" id="PTHR10083">
    <property type="entry name" value="KUNITZ-TYPE PROTEASE INHIBITOR-RELATED"/>
    <property type="match status" value="1"/>
</dbReference>
<dbReference type="SMART" id="SM00131">
    <property type="entry name" value="KU"/>
    <property type="match status" value="1"/>
</dbReference>
<dbReference type="GO" id="GO:0005615">
    <property type="term" value="C:extracellular space"/>
    <property type="evidence" value="ECO:0007669"/>
    <property type="project" value="TreeGrafter"/>
</dbReference>
<dbReference type="AlphaFoldDB" id="A0A670ZGW4"/>
<dbReference type="InterPro" id="IPR002223">
    <property type="entry name" value="Kunitz_BPTI"/>
</dbReference>
<dbReference type="GeneTree" id="ENSGT01000000215699"/>
<dbReference type="PRINTS" id="PR00759">
    <property type="entry name" value="BASICPTASE"/>
</dbReference>
<dbReference type="Pfam" id="PF00014">
    <property type="entry name" value="Kunitz_BPTI"/>
    <property type="match status" value="1"/>
</dbReference>
<keyword evidence="5" id="KW-1015">Disulfide bond</keyword>
<dbReference type="OMA" id="PEYGSCH"/>
<evidence type="ECO:0000256" key="5">
    <source>
        <dbReference type="ARBA" id="ARBA00023157"/>
    </source>
</evidence>
<dbReference type="Proteomes" id="UP000472273">
    <property type="component" value="Unplaced"/>
</dbReference>
<dbReference type="InterPro" id="IPR050098">
    <property type="entry name" value="TFPI/VKTCI-like"/>
</dbReference>
<sequence length="60" mass="6771">PRPSSFCYLPADTGPCEALIIRFYYNSTLNKCQKFNYGGCRGNANNFVTKDECHRTCVGK</sequence>
<name>A0A670ZGW4_PSETE</name>
<dbReference type="Ensembl" id="ENSPTXT00000022728.1">
    <property type="protein sequence ID" value="ENSPTXP00000022051.1"/>
    <property type="gene ID" value="ENSPTXG00000015259.1"/>
</dbReference>
<comment type="subcellular location">
    <subcellularLocation>
        <location evidence="1">Secreted</location>
    </subcellularLocation>
</comment>
<dbReference type="FunFam" id="4.10.410.10:FF:000021">
    <property type="entry name" value="Serine protease inhibitor, putative"/>
    <property type="match status" value="1"/>
</dbReference>
<evidence type="ECO:0000256" key="2">
    <source>
        <dbReference type="ARBA" id="ARBA00022525"/>
    </source>
</evidence>
<dbReference type="Gene3D" id="4.10.410.10">
    <property type="entry name" value="Pancreatic trypsin inhibitor Kunitz domain"/>
    <property type="match status" value="1"/>
</dbReference>
<dbReference type="PROSITE" id="PS50279">
    <property type="entry name" value="BPTI_KUNITZ_2"/>
    <property type="match status" value="1"/>
</dbReference>
<evidence type="ECO:0000313" key="8">
    <source>
        <dbReference type="Proteomes" id="UP000472273"/>
    </source>
</evidence>
<dbReference type="SUPFAM" id="SSF57362">
    <property type="entry name" value="BPTI-like"/>
    <property type="match status" value="1"/>
</dbReference>
<proteinExistence type="predicted"/>
<keyword evidence="3" id="KW-0646">Protease inhibitor</keyword>